<accession>A0AAD2HCT7</accession>
<dbReference type="AlphaFoldDB" id="A0AAD2HCT7"/>
<reference evidence="1" key="1">
    <citation type="submission" date="2023-11" db="EMBL/GenBank/DDBJ databases">
        <authorList>
            <person name="De Vega J J."/>
            <person name="De Vega J J."/>
        </authorList>
    </citation>
    <scope>NUCLEOTIDE SEQUENCE</scope>
</reference>
<gene>
    <name evidence="1" type="ORF">MYCIT1_LOCUS18152</name>
</gene>
<sequence length="92" mass="9567">RAELNRSSGAATVFSGGHGGFKDADKNLARLAWVSLSAPRACYVSAVQSISQATSLSSNPNPFVRFRSTSTLVGPSFILAPSLVDTANIPVT</sequence>
<comment type="caution">
    <text evidence="1">The sequence shown here is derived from an EMBL/GenBank/DDBJ whole genome shotgun (WGS) entry which is preliminary data.</text>
</comment>
<organism evidence="1 2">
    <name type="scientific">Mycena citricolor</name>
    <dbReference type="NCBI Taxonomy" id="2018698"/>
    <lineage>
        <taxon>Eukaryota</taxon>
        <taxon>Fungi</taxon>
        <taxon>Dikarya</taxon>
        <taxon>Basidiomycota</taxon>
        <taxon>Agaricomycotina</taxon>
        <taxon>Agaricomycetes</taxon>
        <taxon>Agaricomycetidae</taxon>
        <taxon>Agaricales</taxon>
        <taxon>Marasmiineae</taxon>
        <taxon>Mycenaceae</taxon>
        <taxon>Mycena</taxon>
    </lineage>
</organism>
<dbReference type="EMBL" id="CAVNYO010000181">
    <property type="protein sequence ID" value="CAK5272493.1"/>
    <property type="molecule type" value="Genomic_DNA"/>
</dbReference>
<keyword evidence="2" id="KW-1185">Reference proteome</keyword>
<feature type="non-terminal residue" evidence="1">
    <location>
        <position position="92"/>
    </location>
</feature>
<dbReference type="Proteomes" id="UP001295794">
    <property type="component" value="Unassembled WGS sequence"/>
</dbReference>
<evidence type="ECO:0000313" key="1">
    <source>
        <dbReference type="EMBL" id="CAK5272493.1"/>
    </source>
</evidence>
<name>A0AAD2HCT7_9AGAR</name>
<proteinExistence type="predicted"/>
<protein>
    <submittedName>
        <fullName evidence="1">Uncharacterized protein</fullName>
    </submittedName>
</protein>
<evidence type="ECO:0000313" key="2">
    <source>
        <dbReference type="Proteomes" id="UP001295794"/>
    </source>
</evidence>